<keyword evidence="2" id="KW-1185">Reference proteome</keyword>
<organism evidence="1 2">
    <name type="scientific">Lysobacter dokdonensis DS-58</name>
    <dbReference type="NCBI Taxonomy" id="1300345"/>
    <lineage>
        <taxon>Bacteria</taxon>
        <taxon>Pseudomonadati</taxon>
        <taxon>Pseudomonadota</taxon>
        <taxon>Gammaproteobacteria</taxon>
        <taxon>Lysobacterales</taxon>
        <taxon>Lysobacteraceae</taxon>
        <taxon>Noviluteimonas</taxon>
    </lineage>
</organism>
<comment type="caution">
    <text evidence="1">The sequence shown here is derived from an EMBL/GenBank/DDBJ whole genome shotgun (WGS) entry which is preliminary data.</text>
</comment>
<protein>
    <submittedName>
        <fullName evidence="1">Uncharacterized protein</fullName>
    </submittedName>
</protein>
<sequence>MAAVIASSLDTLRDCGLLKADEACGVEWLFEASSPFATAIDCADSLHLHIKVEDTDALPVGAFLDAGARLDHRREGYVKFCFPDGVNAIFSHIRIAQEEALQDDDARRPRPYVDHVGVDLRTETDAVRAVFEDVVRIGTGFGWGHAQQGGDRPVFCCHVSVARKHWLYPTCGALAGTPIEFAWGALTVHSDQAGCDLRPAPPGVECAPGTGCC</sequence>
<proteinExistence type="predicted"/>
<evidence type="ECO:0000313" key="1">
    <source>
        <dbReference type="EMBL" id="KGQ18784.1"/>
    </source>
</evidence>
<gene>
    <name evidence="1" type="ORF">LF41_317</name>
</gene>
<reference evidence="1 2" key="1">
    <citation type="submission" date="2014-09" db="EMBL/GenBank/DDBJ databases">
        <title>Genome sequences of Lysobacter dokdonensis DS-58.</title>
        <authorList>
            <person name="Kim J.F."/>
            <person name="Kwak M.-J."/>
        </authorList>
    </citation>
    <scope>NUCLEOTIDE SEQUENCE [LARGE SCALE GENOMIC DNA]</scope>
    <source>
        <strain evidence="1 2">DS-58</strain>
    </source>
</reference>
<dbReference type="EMBL" id="JRKJ01000016">
    <property type="protein sequence ID" value="KGQ18784.1"/>
    <property type="molecule type" value="Genomic_DNA"/>
</dbReference>
<dbReference type="STRING" id="1300345.LF41_317"/>
<dbReference type="AlphaFoldDB" id="A0A0A2X0N8"/>
<name>A0A0A2X0N8_9GAMM</name>
<dbReference type="PATRIC" id="fig|1300345.3.peg.1993"/>
<evidence type="ECO:0000313" key="2">
    <source>
        <dbReference type="Proteomes" id="UP000030518"/>
    </source>
</evidence>
<dbReference type="eggNOG" id="ENOG50340CQ">
    <property type="taxonomic scope" value="Bacteria"/>
</dbReference>
<accession>A0A0A2X0N8</accession>
<dbReference type="Proteomes" id="UP000030518">
    <property type="component" value="Unassembled WGS sequence"/>
</dbReference>
<dbReference type="OrthoDB" id="5189577at2"/>
<dbReference type="RefSeq" id="WP_052116329.1">
    <property type="nucleotide sequence ID" value="NZ_JRKJ01000016.1"/>
</dbReference>